<evidence type="ECO:0000313" key="2">
    <source>
        <dbReference type="EMBL" id="RMO87106.1"/>
    </source>
</evidence>
<organism evidence="2 3">
    <name type="scientific">Pseudomonas syringae pv. tagetis</name>
    <dbReference type="NCBI Taxonomy" id="129140"/>
    <lineage>
        <taxon>Bacteria</taxon>
        <taxon>Pseudomonadati</taxon>
        <taxon>Pseudomonadota</taxon>
        <taxon>Gammaproteobacteria</taxon>
        <taxon>Pseudomonadales</taxon>
        <taxon>Pseudomonadaceae</taxon>
        <taxon>Pseudomonas</taxon>
    </lineage>
</organism>
<dbReference type="RefSeq" id="WP_019331940.1">
    <property type="nucleotide sequence ID" value="NZ_RBQC01000092.1"/>
</dbReference>
<keyword evidence="1" id="KW-0472">Membrane</keyword>
<accession>A0A3M3YXV5</accession>
<evidence type="ECO:0000256" key="1">
    <source>
        <dbReference type="SAM" id="Phobius"/>
    </source>
</evidence>
<proteinExistence type="predicted"/>
<gene>
    <name evidence="2" type="ORF">ALQ32_00993</name>
</gene>
<feature type="transmembrane region" description="Helical" evidence="1">
    <location>
        <begin position="12"/>
        <end position="31"/>
    </location>
</feature>
<keyword evidence="1" id="KW-1133">Transmembrane helix</keyword>
<protein>
    <submittedName>
        <fullName evidence="2">Uncharacterized protein</fullName>
    </submittedName>
</protein>
<name>A0A3M3YXV5_9PSED</name>
<reference evidence="2 3" key="1">
    <citation type="submission" date="2018-08" db="EMBL/GenBank/DDBJ databases">
        <title>Recombination of ecologically and evolutionarily significant loci maintains genetic cohesion in the Pseudomonas syringae species complex.</title>
        <authorList>
            <person name="Dillon M."/>
            <person name="Thakur S."/>
            <person name="Almeida R.N.D."/>
            <person name="Weir B.S."/>
            <person name="Guttman D.S."/>
        </authorList>
    </citation>
    <scope>NUCLEOTIDE SEQUENCE [LARGE SCALE GENOMIC DNA]</scope>
    <source>
        <strain evidence="2 3">ICMP 4092</strain>
    </source>
</reference>
<comment type="caution">
    <text evidence="2">The sequence shown here is derived from an EMBL/GenBank/DDBJ whole genome shotgun (WGS) entry which is preliminary data.</text>
</comment>
<dbReference type="EMBL" id="RBQC01000092">
    <property type="protein sequence ID" value="RMO87106.1"/>
    <property type="molecule type" value="Genomic_DNA"/>
</dbReference>
<keyword evidence="1" id="KW-0812">Transmembrane</keyword>
<evidence type="ECO:0000313" key="3">
    <source>
        <dbReference type="Proteomes" id="UP000268056"/>
    </source>
</evidence>
<sequence length="90" mass="10400">MIGLNPMHISVMLLLTEVLLTGIAGFQVYLFRQVSTARRENMELRIEMAKHSGKQEATDSALLKLEHRFEKRLEHCLDAYFANLNKRNTP</sequence>
<dbReference type="Proteomes" id="UP000268056">
    <property type="component" value="Unassembled WGS sequence"/>
</dbReference>
<dbReference type="AlphaFoldDB" id="A0A3M3YXV5"/>